<dbReference type="InParanoid" id="A0A0G4FNJ5"/>
<dbReference type="AlphaFoldDB" id="A0A0G4FNJ5"/>
<keyword evidence="3" id="KW-1185">Reference proteome</keyword>
<dbReference type="Proteomes" id="UP000041254">
    <property type="component" value="Unassembled WGS sequence"/>
</dbReference>
<dbReference type="EMBL" id="CDMY01000466">
    <property type="protein sequence ID" value="CEM15611.1"/>
    <property type="molecule type" value="Genomic_DNA"/>
</dbReference>
<protein>
    <submittedName>
        <fullName evidence="2">Uncharacterized protein</fullName>
    </submittedName>
</protein>
<dbReference type="VEuPathDB" id="CryptoDB:Vbra_15831"/>
<reference evidence="2 3" key="1">
    <citation type="submission" date="2014-11" db="EMBL/GenBank/DDBJ databases">
        <authorList>
            <person name="Zhu J."/>
            <person name="Qi W."/>
            <person name="Song R."/>
        </authorList>
    </citation>
    <scope>NUCLEOTIDE SEQUENCE [LARGE SCALE GENOMIC DNA]</scope>
</reference>
<evidence type="ECO:0000313" key="2">
    <source>
        <dbReference type="EMBL" id="CEM15611.1"/>
    </source>
</evidence>
<proteinExistence type="predicted"/>
<name>A0A0G4FNJ5_VITBC</name>
<gene>
    <name evidence="2" type="ORF">Vbra_15831</name>
</gene>
<feature type="region of interest" description="Disordered" evidence="1">
    <location>
        <begin position="118"/>
        <end position="199"/>
    </location>
</feature>
<sequence length="199" mass="23097">MTSSSSLRRGSVLKATRKFAHDFFQQNAFGSPPQMTLNSFISQLLAHRLVDPDHWTRPDILHEMFYRGFRHEYSTHYVHLGYKRWPWNPDKRMMNQTEVEKWLQVMEIIDLERRAVRERDEASRRRKERLMHQQQDAERKNELAEMEEGAAEAPVQSREGSQEGEPLAPADAGEAATERAVREEGGRGGVTIRKTPPKG</sequence>
<accession>A0A0G4FNJ5</accession>
<feature type="compositionally biased region" description="Basic and acidic residues" evidence="1">
    <location>
        <begin position="176"/>
        <end position="186"/>
    </location>
</feature>
<organism evidence="2 3">
    <name type="scientific">Vitrella brassicaformis (strain CCMP3155)</name>
    <dbReference type="NCBI Taxonomy" id="1169540"/>
    <lineage>
        <taxon>Eukaryota</taxon>
        <taxon>Sar</taxon>
        <taxon>Alveolata</taxon>
        <taxon>Colpodellida</taxon>
        <taxon>Vitrellaceae</taxon>
        <taxon>Vitrella</taxon>
    </lineage>
</organism>
<evidence type="ECO:0000256" key="1">
    <source>
        <dbReference type="SAM" id="MobiDB-lite"/>
    </source>
</evidence>
<evidence type="ECO:0000313" key="3">
    <source>
        <dbReference type="Proteomes" id="UP000041254"/>
    </source>
</evidence>